<sequence>MLLGTPTAPVITTRSPSLSLQSSSRKLVDNFGLLQSGHSGQQGAGPRYAVPQWRVWNRSTQQKFTGSMAAWRDACMPPAAADKMCPACNATRTYFASV</sequence>
<reference evidence="1 2" key="1">
    <citation type="submission" date="2019-05" db="EMBL/GenBank/DDBJ databases">
        <title>Another draft genome of Portunus trituberculatus and its Hox gene families provides insights of decapod evolution.</title>
        <authorList>
            <person name="Jeong J.-H."/>
            <person name="Song I."/>
            <person name="Kim S."/>
            <person name="Choi T."/>
            <person name="Kim D."/>
            <person name="Ryu S."/>
            <person name="Kim W."/>
        </authorList>
    </citation>
    <scope>NUCLEOTIDE SEQUENCE [LARGE SCALE GENOMIC DNA]</scope>
    <source>
        <tissue evidence="1">Muscle</tissue>
    </source>
</reference>
<evidence type="ECO:0000313" key="2">
    <source>
        <dbReference type="Proteomes" id="UP000324222"/>
    </source>
</evidence>
<dbReference type="Proteomes" id="UP000324222">
    <property type="component" value="Unassembled WGS sequence"/>
</dbReference>
<organism evidence="1 2">
    <name type="scientific">Portunus trituberculatus</name>
    <name type="common">Swimming crab</name>
    <name type="synonym">Neptunus trituberculatus</name>
    <dbReference type="NCBI Taxonomy" id="210409"/>
    <lineage>
        <taxon>Eukaryota</taxon>
        <taxon>Metazoa</taxon>
        <taxon>Ecdysozoa</taxon>
        <taxon>Arthropoda</taxon>
        <taxon>Crustacea</taxon>
        <taxon>Multicrustacea</taxon>
        <taxon>Malacostraca</taxon>
        <taxon>Eumalacostraca</taxon>
        <taxon>Eucarida</taxon>
        <taxon>Decapoda</taxon>
        <taxon>Pleocyemata</taxon>
        <taxon>Brachyura</taxon>
        <taxon>Eubrachyura</taxon>
        <taxon>Portunoidea</taxon>
        <taxon>Portunidae</taxon>
        <taxon>Portuninae</taxon>
        <taxon>Portunus</taxon>
    </lineage>
</organism>
<keyword evidence="2" id="KW-1185">Reference proteome</keyword>
<dbReference type="EMBL" id="VSRR010003627">
    <property type="protein sequence ID" value="MPC36880.1"/>
    <property type="molecule type" value="Genomic_DNA"/>
</dbReference>
<dbReference type="AlphaFoldDB" id="A0A5B7EQ75"/>
<gene>
    <name evidence="1" type="ORF">E2C01_030349</name>
</gene>
<accession>A0A5B7EQ75</accession>
<name>A0A5B7EQ75_PORTR</name>
<proteinExistence type="predicted"/>
<comment type="caution">
    <text evidence="1">The sequence shown here is derived from an EMBL/GenBank/DDBJ whole genome shotgun (WGS) entry which is preliminary data.</text>
</comment>
<protein>
    <submittedName>
        <fullName evidence="1">Uncharacterized protein</fullName>
    </submittedName>
</protein>
<evidence type="ECO:0000313" key="1">
    <source>
        <dbReference type="EMBL" id="MPC36880.1"/>
    </source>
</evidence>